<proteinExistence type="predicted"/>
<organism evidence="1 2">
    <name type="scientific">Discina gigas</name>
    <dbReference type="NCBI Taxonomy" id="1032678"/>
    <lineage>
        <taxon>Eukaryota</taxon>
        <taxon>Fungi</taxon>
        <taxon>Dikarya</taxon>
        <taxon>Ascomycota</taxon>
        <taxon>Pezizomycotina</taxon>
        <taxon>Pezizomycetes</taxon>
        <taxon>Pezizales</taxon>
        <taxon>Discinaceae</taxon>
        <taxon>Discina</taxon>
    </lineage>
</organism>
<dbReference type="InterPro" id="IPR036397">
    <property type="entry name" value="RNaseH_sf"/>
</dbReference>
<accession>A0ABR3G416</accession>
<keyword evidence="2" id="KW-1185">Reference proteome</keyword>
<dbReference type="Gene3D" id="3.30.420.10">
    <property type="entry name" value="Ribonuclease H-like superfamily/Ribonuclease H"/>
    <property type="match status" value="1"/>
</dbReference>
<reference evidence="1 2" key="1">
    <citation type="submission" date="2024-02" db="EMBL/GenBank/DDBJ databases">
        <title>Discinaceae phylogenomics.</title>
        <authorList>
            <person name="Dirks A.C."/>
            <person name="James T.Y."/>
        </authorList>
    </citation>
    <scope>NUCLEOTIDE SEQUENCE [LARGE SCALE GENOMIC DNA]</scope>
    <source>
        <strain evidence="1 2">ACD0624</strain>
    </source>
</reference>
<name>A0ABR3G416_9PEZI</name>
<dbReference type="SUPFAM" id="SSF53098">
    <property type="entry name" value="Ribonuclease H-like"/>
    <property type="match status" value="1"/>
</dbReference>
<evidence type="ECO:0000313" key="1">
    <source>
        <dbReference type="EMBL" id="KAL0630692.1"/>
    </source>
</evidence>
<dbReference type="InterPro" id="IPR012337">
    <property type="entry name" value="RNaseH-like_sf"/>
</dbReference>
<dbReference type="EMBL" id="JBBBZM010000419">
    <property type="protein sequence ID" value="KAL0630692.1"/>
    <property type="molecule type" value="Genomic_DNA"/>
</dbReference>
<dbReference type="CDD" id="cd09276">
    <property type="entry name" value="Rnase_HI_RT_non_LTR"/>
    <property type="match status" value="1"/>
</dbReference>
<evidence type="ECO:0008006" key="3">
    <source>
        <dbReference type="Google" id="ProtNLM"/>
    </source>
</evidence>
<comment type="caution">
    <text evidence="1">The sequence shown here is derived from an EMBL/GenBank/DDBJ whole genome shotgun (WGS) entry which is preliminary data.</text>
</comment>
<gene>
    <name evidence="1" type="ORF">Q9L58_010461</name>
</gene>
<sequence length="295" mass="33516">MTTSKVIEGENDLESLNNLSAVVTLLYTDRSKDENNTPASVWHCIQAGKRNRVLFEGKYKGGDRADIEDREIHARQEALGGLRLTTANVGLIYLCVDNQNALRSLSGGQGSGREYIRKSLQEIETLRQRGFEMLGKWTTNHQNIPGNDRADTLAKEALQMNKFERIRTMLTWAKSQSRQILHRKWDRQSKPEGQAKRFLPTINMPRHASGAIAKRQCELTRINQNPLREALNCEYSNERSSARNGILDCPTGTKGQTKLYANHTGHWIWDSITNDNIQTREILSFLNEVGIINPK</sequence>
<protein>
    <recommendedName>
        <fullName evidence="3">RNase H type-1 domain-containing protein</fullName>
    </recommendedName>
</protein>
<evidence type="ECO:0000313" key="2">
    <source>
        <dbReference type="Proteomes" id="UP001447188"/>
    </source>
</evidence>
<dbReference type="Proteomes" id="UP001447188">
    <property type="component" value="Unassembled WGS sequence"/>
</dbReference>